<sequence length="53" mass="6217">MLTFFVLLLVILNDAESHVDRWVNVILDETEKELRVLQHSKLVDIERVTKGIK</sequence>
<accession>A0A382ZK18</accession>
<gene>
    <name evidence="1" type="ORF">METZ01_LOCUS448393</name>
</gene>
<evidence type="ECO:0000313" key="1">
    <source>
        <dbReference type="EMBL" id="SVD95539.1"/>
    </source>
</evidence>
<proteinExistence type="predicted"/>
<reference evidence="1" key="1">
    <citation type="submission" date="2018-05" db="EMBL/GenBank/DDBJ databases">
        <authorList>
            <person name="Lanie J.A."/>
            <person name="Ng W.-L."/>
            <person name="Kazmierczak K.M."/>
            <person name="Andrzejewski T.M."/>
            <person name="Davidsen T.M."/>
            <person name="Wayne K.J."/>
            <person name="Tettelin H."/>
            <person name="Glass J.I."/>
            <person name="Rusch D."/>
            <person name="Podicherti R."/>
            <person name="Tsui H.-C.T."/>
            <person name="Winkler M.E."/>
        </authorList>
    </citation>
    <scope>NUCLEOTIDE SEQUENCE</scope>
</reference>
<name>A0A382ZK18_9ZZZZ</name>
<organism evidence="1">
    <name type="scientific">marine metagenome</name>
    <dbReference type="NCBI Taxonomy" id="408172"/>
    <lineage>
        <taxon>unclassified sequences</taxon>
        <taxon>metagenomes</taxon>
        <taxon>ecological metagenomes</taxon>
    </lineage>
</organism>
<dbReference type="EMBL" id="UINC01184358">
    <property type="protein sequence ID" value="SVD95539.1"/>
    <property type="molecule type" value="Genomic_DNA"/>
</dbReference>
<protein>
    <submittedName>
        <fullName evidence="1">Uncharacterized protein</fullName>
    </submittedName>
</protein>
<dbReference type="AlphaFoldDB" id="A0A382ZK18"/>
<feature type="non-terminal residue" evidence="1">
    <location>
        <position position="53"/>
    </location>
</feature>